<protein>
    <recommendedName>
        <fullName evidence="13">Hexosyltransferase</fullName>
    </recommendedName>
</protein>
<sequence length="596" mass="67188">MITLYLLSCIWLSTLVYGSSPSGNAIHGHPGSDAARIERREGEDDPISAVSIVYPLDNAIESLPVTFTAEVLIRPGTGDLFNELYSHMGICFEVNNALFSCLRGRELRDENEIQTLGRFVARVFLSDVDDEGEPVGRRYWVSSPVAFTVVGDAEFDAHIARYTQERQNKYRPGYNLSLVDWALQQQSQRSDELLAQLERETVGLSQSKDEEMILLIGVKTAVETNFALRQAIRETWGSKEALPEGVKVLFIGCRTFSNFDEYNETENEFDAERRRLRDAIELEKMVYGDLLTDELNCVDQYLDLTNKVKEFLHVAASQYSRAQYVMIADDDLYVRTEELVAHLGLRESRTRYYSGQVQAIRNVHKVAPIRNTSQRYSLSETQFPLSELPPFAIGAYFFLSMDCVEFISKNRHRLRDLGGMDDISVALWMMSIQVHPRHAKKLGFLRSDCCRDELVAFGDLSPLAIRDVHDNLLGNRPFCHGFGQHLWLKSSAHAPAVGEYTKLQQFQEELQFDFALGGVRNAGLIQVVATVSTAAHAGIKVSFSPSEDDFFAFSRRVCAESRLHFPSAVNSISCTEIASQLAAGLETLFQHLETSK</sequence>
<organism evidence="11 12">
    <name type="scientific">Phytophthora oleae</name>
    <dbReference type="NCBI Taxonomy" id="2107226"/>
    <lineage>
        <taxon>Eukaryota</taxon>
        <taxon>Sar</taxon>
        <taxon>Stramenopiles</taxon>
        <taxon>Oomycota</taxon>
        <taxon>Peronosporomycetes</taxon>
        <taxon>Peronosporales</taxon>
        <taxon>Peronosporaceae</taxon>
        <taxon>Phytophthora</taxon>
    </lineage>
</organism>
<evidence type="ECO:0000256" key="3">
    <source>
        <dbReference type="ARBA" id="ARBA00022676"/>
    </source>
</evidence>
<keyword evidence="12" id="KW-1185">Reference proteome</keyword>
<evidence type="ECO:0000256" key="10">
    <source>
        <dbReference type="SAM" id="SignalP"/>
    </source>
</evidence>
<evidence type="ECO:0000313" key="11">
    <source>
        <dbReference type="EMBL" id="KAL3658810.1"/>
    </source>
</evidence>
<keyword evidence="4" id="KW-0808">Transferase</keyword>
<keyword evidence="3" id="KW-0328">Glycosyltransferase</keyword>
<evidence type="ECO:0000256" key="9">
    <source>
        <dbReference type="ARBA" id="ARBA00023136"/>
    </source>
</evidence>
<evidence type="ECO:0000256" key="6">
    <source>
        <dbReference type="ARBA" id="ARBA00022968"/>
    </source>
</evidence>
<dbReference type="GO" id="GO:0000139">
    <property type="term" value="C:Golgi membrane"/>
    <property type="evidence" value="ECO:0007669"/>
    <property type="project" value="UniProtKB-SubCell"/>
</dbReference>
<evidence type="ECO:0000256" key="7">
    <source>
        <dbReference type="ARBA" id="ARBA00022989"/>
    </source>
</evidence>
<dbReference type="PANTHER" id="PTHR11214:SF3">
    <property type="entry name" value="BETA-1,3-GALACTOSYLTRANSFERASE 6"/>
    <property type="match status" value="1"/>
</dbReference>
<keyword evidence="6" id="KW-0735">Signal-anchor</keyword>
<evidence type="ECO:0000313" key="12">
    <source>
        <dbReference type="Proteomes" id="UP001632037"/>
    </source>
</evidence>
<gene>
    <name evidence="11" type="ORF">V7S43_016178</name>
</gene>
<keyword evidence="9" id="KW-0472">Membrane</keyword>
<evidence type="ECO:0000256" key="4">
    <source>
        <dbReference type="ARBA" id="ARBA00022679"/>
    </source>
</evidence>
<feature type="chain" id="PRO_5044887963" description="Hexosyltransferase" evidence="10">
    <location>
        <begin position="19"/>
        <end position="596"/>
    </location>
</feature>
<evidence type="ECO:0008006" key="13">
    <source>
        <dbReference type="Google" id="ProtNLM"/>
    </source>
</evidence>
<evidence type="ECO:0000256" key="1">
    <source>
        <dbReference type="ARBA" id="ARBA00004323"/>
    </source>
</evidence>
<name>A0ABD3F0H4_9STRA</name>
<accession>A0ABD3F0H4</accession>
<proteinExistence type="inferred from homology"/>
<keyword evidence="8" id="KW-0333">Golgi apparatus</keyword>
<dbReference type="Gene3D" id="3.90.550.50">
    <property type="match status" value="1"/>
</dbReference>
<comment type="caution">
    <text evidence="11">The sequence shown here is derived from an EMBL/GenBank/DDBJ whole genome shotgun (WGS) entry which is preliminary data.</text>
</comment>
<dbReference type="EMBL" id="JBIMZQ010000051">
    <property type="protein sequence ID" value="KAL3658810.1"/>
    <property type="molecule type" value="Genomic_DNA"/>
</dbReference>
<dbReference type="PANTHER" id="PTHR11214">
    <property type="entry name" value="BETA-1,3-N-ACETYLGLUCOSAMINYLTRANSFERASE"/>
    <property type="match status" value="1"/>
</dbReference>
<evidence type="ECO:0000256" key="8">
    <source>
        <dbReference type="ARBA" id="ARBA00023034"/>
    </source>
</evidence>
<comment type="subcellular location">
    <subcellularLocation>
        <location evidence="1">Golgi apparatus membrane</location>
        <topology evidence="1">Single-pass type II membrane protein</topology>
    </subcellularLocation>
</comment>
<reference evidence="11 12" key="1">
    <citation type="submission" date="2024-09" db="EMBL/GenBank/DDBJ databases">
        <title>Genome sequencing and assembly of Phytophthora oleae, isolate VK10A, causative agent of rot of olive drupes.</title>
        <authorList>
            <person name="Conti Taguali S."/>
            <person name="Riolo M."/>
            <person name="La Spada F."/>
            <person name="Cacciola S.O."/>
            <person name="Dionisio G."/>
        </authorList>
    </citation>
    <scope>NUCLEOTIDE SEQUENCE [LARGE SCALE GENOMIC DNA]</scope>
    <source>
        <strain evidence="11 12">VK10A</strain>
    </source>
</reference>
<dbReference type="InterPro" id="IPR002659">
    <property type="entry name" value="Glyco_trans_31"/>
</dbReference>
<feature type="signal peptide" evidence="10">
    <location>
        <begin position="1"/>
        <end position="18"/>
    </location>
</feature>
<evidence type="ECO:0000256" key="2">
    <source>
        <dbReference type="ARBA" id="ARBA00008661"/>
    </source>
</evidence>
<keyword evidence="7" id="KW-1133">Transmembrane helix</keyword>
<dbReference type="Proteomes" id="UP001632037">
    <property type="component" value="Unassembled WGS sequence"/>
</dbReference>
<dbReference type="GO" id="GO:0016757">
    <property type="term" value="F:glycosyltransferase activity"/>
    <property type="evidence" value="ECO:0007669"/>
    <property type="project" value="UniProtKB-KW"/>
</dbReference>
<dbReference type="Pfam" id="PF01762">
    <property type="entry name" value="Galactosyl_T"/>
    <property type="match status" value="1"/>
</dbReference>
<evidence type="ECO:0000256" key="5">
    <source>
        <dbReference type="ARBA" id="ARBA00022692"/>
    </source>
</evidence>
<dbReference type="AlphaFoldDB" id="A0ABD3F0H4"/>
<keyword evidence="5" id="KW-0812">Transmembrane</keyword>
<comment type="similarity">
    <text evidence="2">Belongs to the glycosyltransferase 31 family.</text>
</comment>
<keyword evidence="10" id="KW-0732">Signal</keyword>